<dbReference type="PANTHER" id="PTHR47271:SF2">
    <property type="entry name" value="ARGININE DEIMINASE"/>
    <property type="match status" value="1"/>
</dbReference>
<evidence type="ECO:0000256" key="1">
    <source>
        <dbReference type="ARBA" id="ARBA00005213"/>
    </source>
</evidence>
<evidence type="ECO:0000256" key="2">
    <source>
        <dbReference type="ARBA" id="ARBA00012171"/>
    </source>
</evidence>
<proteinExistence type="predicted"/>
<dbReference type="GO" id="GO:0016740">
    <property type="term" value="F:transferase activity"/>
    <property type="evidence" value="ECO:0007669"/>
    <property type="project" value="UniProtKB-KW"/>
</dbReference>
<name>K6FF22_9GAMM</name>
<dbReference type="Pfam" id="PF19420">
    <property type="entry name" value="DDAH_eukar"/>
    <property type="match status" value="1"/>
</dbReference>
<accession>K6FF22</accession>
<dbReference type="PANTHER" id="PTHR47271">
    <property type="entry name" value="ARGININE DEIMINASE"/>
    <property type="match status" value="1"/>
</dbReference>
<dbReference type="EC" id="3.5.3.6" evidence="2"/>
<dbReference type="STRING" id="1208365.B273_0085"/>
<dbReference type="EMBL" id="AMWX01000001">
    <property type="protein sequence ID" value="EKO37202.1"/>
    <property type="molecule type" value="Genomic_DNA"/>
</dbReference>
<gene>
    <name evidence="4" type="ORF">B273_0085</name>
</gene>
<keyword evidence="4" id="KW-0808">Transferase</keyword>
<dbReference type="GO" id="GO:0019546">
    <property type="term" value="P:L-arginine deiminase pathway"/>
    <property type="evidence" value="ECO:0007669"/>
    <property type="project" value="TreeGrafter"/>
</dbReference>
<comment type="pathway">
    <text evidence="1">Amino-acid degradation; L-arginine degradation via ADI pathway; carbamoyl phosphate from L-arginine: step 1/2.</text>
</comment>
<keyword evidence="5" id="KW-1185">Reference proteome</keyword>
<evidence type="ECO:0000313" key="5">
    <source>
        <dbReference type="Proteomes" id="UP000010310"/>
    </source>
</evidence>
<dbReference type="GO" id="GO:0016990">
    <property type="term" value="F:arginine deiminase activity"/>
    <property type="evidence" value="ECO:0007669"/>
    <property type="project" value="UniProtKB-EC"/>
</dbReference>
<dbReference type="Gene3D" id="3.75.10.10">
    <property type="entry name" value="L-arginine/glycine Amidinotransferase, Chain A"/>
    <property type="match status" value="1"/>
</dbReference>
<dbReference type="AlphaFoldDB" id="K6FF22"/>
<dbReference type="Proteomes" id="UP000010310">
    <property type="component" value="Unassembled WGS sequence"/>
</dbReference>
<protein>
    <recommendedName>
        <fullName evidence="2">arginine deiminase</fullName>
        <ecNumber evidence="2">3.5.3.6</ecNumber>
    </recommendedName>
</protein>
<evidence type="ECO:0000313" key="4">
    <source>
        <dbReference type="EMBL" id="EKO37202.1"/>
    </source>
</evidence>
<reference evidence="4 5" key="1">
    <citation type="submission" date="2012-09" db="EMBL/GenBank/DDBJ databases">
        <authorList>
            <person name="Dupont C.L."/>
            <person name="Rusch D.B."/>
            <person name="Lombardo M.-J."/>
            <person name="Novotny M."/>
            <person name="Yee-Greenbaum J."/>
            <person name="Laskin R."/>
        </authorList>
    </citation>
    <scope>NUCLEOTIDE SEQUENCE [LARGE SCALE GENOMIC DNA]</scope>
    <source>
        <strain evidence="4">SAR86E</strain>
    </source>
</reference>
<comment type="caution">
    <text evidence="4">The sequence shown here is derived from an EMBL/GenBank/DDBJ whole genome shotgun (WGS) entry which is preliminary data.</text>
</comment>
<evidence type="ECO:0000256" key="3">
    <source>
        <dbReference type="ARBA" id="ARBA00049429"/>
    </source>
</evidence>
<organism evidence="4 5">
    <name type="scientific">SAR86 cluster bacterium SAR86E</name>
    <dbReference type="NCBI Taxonomy" id="1208365"/>
    <lineage>
        <taxon>Bacteria</taxon>
        <taxon>Pseudomonadati</taxon>
        <taxon>Pseudomonadota</taxon>
        <taxon>Gammaproteobacteria</taxon>
        <taxon>SAR86 cluster</taxon>
    </lineage>
</organism>
<dbReference type="SUPFAM" id="SSF55909">
    <property type="entry name" value="Pentein"/>
    <property type="match status" value="1"/>
</dbReference>
<comment type="catalytic activity">
    <reaction evidence="3">
        <text>L-arginine + H2O = L-citrulline + NH4(+)</text>
        <dbReference type="Rhea" id="RHEA:19597"/>
        <dbReference type="ChEBI" id="CHEBI:15377"/>
        <dbReference type="ChEBI" id="CHEBI:28938"/>
        <dbReference type="ChEBI" id="CHEBI:32682"/>
        <dbReference type="ChEBI" id="CHEBI:57743"/>
        <dbReference type="EC" id="3.5.3.6"/>
    </reaction>
</comment>
<sequence length="289" mass="32323">MSEFNEYSSLSSVAVRDPVASFISDEKLNDEWKELRFHSKPQLDEAKKEFEFFKRLLIDSGTDVINLDAHHNLTIDSIYTRDSILISPGGLILCNMGRSSRTPEAKINYSSLKDLGCGIAGDIKAPGTLEGGDFIWIDKNHAAVGLGPRTNQDGIKQLKKILGNDVDLHVVPLPEPNHPDDVLHLMSIISPLDKDLALIYEPLMPQTFIDWLHKRSIELITVNEKEYHLMGCNVLATAPREIIMLEKLPKVQSLLEEAGCKIRTYKGDEISRKGEGGPTCLTRPIKRVL</sequence>
<dbReference type="PATRIC" id="fig|1208365.4.peg.88"/>